<evidence type="ECO:0000313" key="4">
    <source>
        <dbReference type="EMBL" id="CDH44395.1"/>
    </source>
</evidence>
<dbReference type="SUPFAM" id="SSF47729">
    <property type="entry name" value="IHF-like DNA-binding proteins"/>
    <property type="match status" value="1"/>
</dbReference>
<reference evidence="4 5" key="1">
    <citation type="journal article" date="2014" name="ISME J.">
        <title>Candidatus Competibacter-lineage genomes retrieved from metagenomes reveal functional metabolic diversity.</title>
        <authorList>
            <person name="McIlroy S.J."/>
            <person name="Albertsen M."/>
            <person name="Andresen E.K."/>
            <person name="Saunders A.M."/>
            <person name="Kristiansen R."/>
            <person name="Stokholm-Bjerregaard M."/>
            <person name="Nielsen K.L."/>
            <person name="Nielsen P.H."/>
        </authorList>
    </citation>
    <scope>NUCLEOTIDE SEQUENCE [LARGE SCALE GENOMIC DNA]</scope>
    <source>
        <strain evidence="4 5">Run_B_J11</strain>
    </source>
</reference>
<dbReference type="CDD" id="cd13832">
    <property type="entry name" value="IHF"/>
    <property type="match status" value="1"/>
</dbReference>
<evidence type="ECO:0000313" key="5">
    <source>
        <dbReference type="Proteomes" id="UP000019184"/>
    </source>
</evidence>
<dbReference type="RefSeq" id="WP_051497496.1">
    <property type="nucleotide sequence ID" value="NZ_CBTK010000072.1"/>
</dbReference>
<keyword evidence="2" id="KW-0238">DNA-binding</keyword>
<protein>
    <submittedName>
        <fullName evidence="4">Uncharacterized protein</fullName>
    </submittedName>
</protein>
<dbReference type="InterPro" id="IPR010992">
    <property type="entry name" value="IHF-like_DNA-bd_dom_sf"/>
</dbReference>
<dbReference type="EMBL" id="CBTK010000072">
    <property type="protein sequence ID" value="CDH44395.1"/>
    <property type="molecule type" value="Genomic_DNA"/>
</dbReference>
<dbReference type="InterPro" id="IPR000119">
    <property type="entry name" value="Hist_DNA-bd"/>
</dbReference>
<keyword evidence="5" id="KW-1185">Reference proteome</keyword>
<evidence type="ECO:0000256" key="3">
    <source>
        <dbReference type="RuleBase" id="RU003939"/>
    </source>
</evidence>
<proteinExistence type="inferred from homology"/>
<name>A0A7U7G9L2_9GAMM</name>
<accession>A0A7U7G9L2</accession>
<dbReference type="OrthoDB" id="9799835at2"/>
<comment type="similarity">
    <text evidence="1 3">Belongs to the bacterial histone-like protein family.</text>
</comment>
<dbReference type="AlphaFoldDB" id="A0A7U7G9L2"/>
<dbReference type="Proteomes" id="UP000019184">
    <property type="component" value="Unassembled WGS sequence"/>
</dbReference>
<gene>
    <name evidence="4" type="ORF">BN874_1630006</name>
</gene>
<dbReference type="GO" id="GO:0003677">
    <property type="term" value="F:DNA binding"/>
    <property type="evidence" value="ECO:0007669"/>
    <property type="project" value="UniProtKB-KW"/>
</dbReference>
<dbReference type="Pfam" id="PF00216">
    <property type="entry name" value="Bac_DNA_binding"/>
    <property type="match status" value="1"/>
</dbReference>
<comment type="caution">
    <text evidence="4">The sequence shown here is derived from an EMBL/GenBank/DDBJ whole genome shotgun (WGS) entry which is preliminary data.</text>
</comment>
<dbReference type="Gene3D" id="4.10.520.10">
    <property type="entry name" value="IHF-like DNA-binding proteins"/>
    <property type="match status" value="1"/>
</dbReference>
<dbReference type="GO" id="GO:0030527">
    <property type="term" value="F:structural constituent of chromatin"/>
    <property type="evidence" value="ECO:0007669"/>
    <property type="project" value="InterPro"/>
</dbReference>
<evidence type="ECO:0000256" key="2">
    <source>
        <dbReference type="ARBA" id="ARBA00023125"/>
    </source>
</evidence>
<organism evidence="4 5">
    <name type="scientific">Candidatus Contendobacter odensis Run_B_J11</name>
    <dbReference type="NCBI Taxonomy" id="1400861"/>
    <lineage>
        <taxon>Bacteria</taxon>
        <taxon>Pseudomonadati</taxon>
        <taxon>Pseudomonadota</taxon>
        <taxon>Gammaproteobacteria</taxon>
        <taxon>Candidatus Competibacteraceae</taxon>
        <taxon>Candidatus Contendibacter</taxon>
    </lineage>
</organism>
<dbReference type="SMART" id="SM00411">
    <property type="entry name" value="BHL"/>
    <property type="match status" value="1"/>
</dbReference>
<evidence type="ECO:0000256" key="1">
    <source>
        <dbReference type="ARBA" id="ARBA00010529"/>
    </source>
</evidence>
<sequence length="488" mass="52289">MSTPATSFRLFYPESNTLTAAGFHNALGEPLTPSNFVDGPTADGFRSKDVTFASAVEPLLATPTFTDPLLPVSLYLCRNDAGVFTKVIDETVFVPATPARPTPRNDKSQFLLYTATDLGAGVKTYAVKAPVAPVSIIKDAGKDEITGENLDGNTILFRWTGPVPTTIEVEADVEDITDPLGYFPVPVSNITTYSESSVGLSLVKAESQVVPRDGMGHAVNFRVRYNVNGDTGAWVDILNSFITYQLEAPNPPTALTVTLLRDRIDTIPDVLKLEWARDGVSPGTGVVIYATDYLNKKHTIYTSNGPETECRVENVSRFIVQETGPAVARPYVFSIAASNISDKSAEKQAAAPIHITSKLKPVDPPTPDEIAGTARDVEYATLKAEVFADVMTQLGSLPAEGQNIVSNAVDALVFKIKDVVAKGGSVELNDFGVMAAKWTKDRMARNPSNGEPVVVPAYRNLGFTPSIGFKTGVKTGAVMTDLQAKPAT</sequence>